<dbReference type="InterPro" id="IPR012281">
    <property type="entry name" value="Phospholipid_synth_PlsX-like"/>
</dbReference>
<evidence type="ECO:0000313" key="11">
    <source>
        <dbReference type="EMBL" id="KGD61358.1"/>
    </source>
</evidence>
<proteinExistence type="inferred from homology"/>
<dbReference type="NCBIfam" id="TIGR00182">
    <property type="entry name" value="plsX"/>
    <property type="match status" value="1"/>
</dbReference>
<evidence type="ECO:0000256" key="1">
    <source>
        <dbReference type="ARBA" id="ARBA00001232"/>
    </source>
</evidence>
<dbReference type="InterPro" id="IPR003664">
    <property type="entry name" value="FA_synthesis"/>
</dbReference>
<accession>A0ABR4WD28</accession>
<gene>
    <name evidence="10" type="primary">plsX</name>
    <name evidence="11" type="ORF">T9A_01807</name>
</gene>
<comment type="subunit">
    <text evidence="9 10">Homodimer. Probably interacts with PlsY.</text>
</comment>
<comment type="subcellular location">
    <subcellularLocation>
        <location evidence="10">Cytoplasm</location>
    </subcellularLocation>
    <text evidence="10">Associated with the membrane possibly through PlsY.</text>
</comment>
<dbReference type="PANTHER" id="PTHR30100">
    <property type="entry name" value="FATTY ACID/PHOSPHOLIPID SYNTHESIS PROTEIN PLSX"/>
    <property type="match status" value="1"/>
</dbReference>
<evidence type="ECO:0000256" key="9">
    <source>
        <dbReference type="ARBA" id="ARBA00046608"/>
    </source>
</evidence>
<evidence type="ECO:0000256" key="10">
    <source>
        <dbReference type="HAMAP-Rule" id="MF_00019"/>
    </source>
</evidence>
<dbReference type="Gene3D" id="3.40.718.10">
    <property type="entry name" value="Isopropylmalate Dehydrogenase"/>
    <property type="match status" value="1"/>
</dbReference>
<evidence type="ECO:0000256" key="8">
    <source>
        <dbReference type="ARBA" id="ARBA00024069"/>
    </source>
</evidence>
<comment type="caution">
    <text evidence="11">The sequence shown here is derived from an EMBL/GenBank/DDBJ whole genome shotgun (WGS) entry which is preliminary data.</text>
</comment>
<keyword evidence="3 10" id="KW-0444">Lipid biosynthesis</keyword>
<dbReference type="Proteomes" id="UP000029443">
    <property type="component" value="Unassembled WGS sequence"/>
</dbReference>
<reference evidence="11 12" key="1">
    <citation type="submission" date="2012-09" db="EMBL/GenBank/DDBJ databases">
        <title>Genome Sequence of alkane-degrading Bacterium Alcanivorax jadensis T9.</title>
        <authorList>
            <person name="Lai Q."/>
            <person name="Shao Z."/>
        </authorList>
    </citation>
    <scope>NUCLEOTIDE SEQUENCE [LARGE SCALE GENOMIC DNA]</scope>
    <source>
        <strain evidence="11 12">T9</strain>
    </source>
</reference>
<organism evidence="11 12">
    <name type="scientific">Alcanivorax jadensis T9</name>
    <dbReference type="NCBI Taxonomy" id="1177181"/>
    <lineage>
        <taxon>Bacteria</taxon>
        <taxon>Pseudomonadati</taxon>
        <taxon>Pseudomonadota</taxon>
        <taxon>Gammaproteobacteria</taxon>
        <taxon>Oceanospirillales</taxon>
        <taxon>Alcanivoracaceae</taxon>
        <taxon>Alcanivorax</taxon>
    </lineage>
</organism>
<evidence type="ECO:0000313" key="12">
    <source>
        <dbReference type="Proteomes" id="UP000029443"/>
    </source>
</evidence>
<dbReference type="RefSeq" id="WP_035247329.1">
    <property type="nucleotide sequence ID" value="NZ_ARXU01000005.1"/>
</dbReference>
<protein>
    <recommendedName>
        <fullName evidence="8 10">Phosphate acyltransferase</fullName>
        <ecNumber evidence="8 10">2.3.1.274</ecNumber>
    </recommendedName>
    <alternativeName>
        <fullName evidence="10">Acyl-ACP phosphotransacylase</fullName>
    </alternativeName>
    <alternativeName>
        <fullName evidence="10">Acyl-[acyl-carrier-protein]--phosphate acyltransferase</fullName>
    </alternativeName>
    <alternativeName>
        <fullName evidence="10">Phosphate-acyl-ACP acyltransferase</fullName>
    </alternativeName>
</protein>
<name>A0ABR4WD28_9GAMM</name>
<keyword evidence="7 10" id="KW-1208">Phospholipid metabolism</keyword>
<comment type="function">
    <text evidence="10">Catalyzes the reversible formation of acyl-phosphate (acyl-PO(4)) from acyl-[acyl-carrier-protein] (acyl-ACP). This enzyme utilizes acyl-ACP as fatty acyl donor, but not acyl-CoA.</text>
</comment>
<evidence type="ECO:0000256" key="7">
    <source>
        <dbReference type="ARBA" id="ARBA00023264"/>
    </source>
</evidence>
<evidence type="ECO:0000256" key="5">
    <source>
        <dbReference type="ARBA" id="ARBA00023098"/>
    </source>
</evidence>
<comment type="similarity">
    <text evidence="10">Belongs to the PlsX family.</text>
</comment>
<comment type="catalytic activity">
    <reaction evidence="1 10">
        <text>a fatty acyl-[ACP] + phosphate = an acyl phosphate + holo-[ACP]</text>
        <dbReference type="Rhea" id="RHEA:42292"/>
        <dbReference type="Rhea" id="RHEA-COMP:9685"/>
        <dbReference type="Rhea" id="RHEA-COMP:14125"/>
        <dbReference type="ChEBI" id="CHEBI:43474"/>
        <dbReference type="ChEBI" id="CHEBI:59918"/>
        <dbReference type="ChEBI" id="CHEBI:64479"/>
        <dbReference type="ChEBI" id="CHEBI:138651"/>
        <dbReference type="EC" id="2.3.1.274"/>
    </reaction>
</comment>
<dbReference type="Pfam" id="PF02504">
    <property type="entry name" value="FA_synthesis"/>
    <property type="match status" value="1"/>
</dbReference>
<evidence type="ECO:0000256" key="4">
    <source>
        <dbReference type="ARBA" id="ARBA00022679"/>
    </source>
</evidence>
<keyword evidence="5 10" id="KW-0443">Lipid metabolism</keyword>
<evidence type="ECO:0000256" key="2">
    <source>
        <dbReference type="ARBA" id="ARBA00022490"/>
    </source>
</evidence>
<evidence type="ECO:0000256" key="3">
    <source>
        <dbReference type="ARBA" id="ARBA00022516"/>
    </source>
</evidence>
<dbReference type="SUPFAM" id="SSF53659">
    <property type="entry name" value="Isocitrate/Isopropylmalate dehydrogenase-like"/>
    <property type="match status" value="1"/>
</dbReference>
<dbReference type="HAMAP" id="MF_00019">
    <property type="entry name" value="PlsX"/>
    <property type="match status" value="1"/>
</dbReference>
<keyword evidence="4 10" id="KW-0808">Transferase</keyword>
<comment type="pathway">
    <text evidence="10">Lipid metabolism; phospholipid metabolism.</text>
</comment>
<dbReference type="PANTHER" id="PTHR30100:SF1">
    <property type="entry name" value="PHOSPHATE ACYLTRANSFERASE"/>
    <property type="match status" value="1"/>
</dbReference>
<keyword evidence="12" id="KW-1185">Reference proteome</keyword>
<dbReference type="EMBL" id="ARXU01000005">
    <property type="protein sequence ID" value="KGD61358.1"/>
    <property type="molecule type" value="Genomic_DNA"/>
</dbReference>
<dbReference type="EC" id="2.3.1.274" evidence="8 10"/>
<keyword evidence="6 10" id="KW-0594">Phospholipid biosynthesis</keyword>
<sequence>MSVVTLAVDAMGGDHGLAVTVPAVATMLSRQEHLHIILVGQPEPLADAITKAGLDGHARITVQPASELVAMDDSVAVALRQKKDSSMRVAINMVKEGRAQAAVSAGNTGALMAVSRFVLKTLPGVDRPAICTAIPTVSGHCHMLDLGANVDSEPEHLLQFALMGQALVNAVDGVRHPRVALLNIGEEDIKGNEQIKEAAGLLRDAPNINYAGFIEGDGIFAGEADVVVCDGFVGNVSLKTMEGVAKMLKNMIREEAERSWLRKLSALLALPVFRGLKSRMDPDRYNGASLVGLRGVVVKSHGGTTVEGFASALEVAELEARRNVPALIRDALAPVVNSADA</sequence>
<dbReference type="PIRSF" id="PIRSF002465">
    <property type="entry name" value="Phsphlp_syn_PlsX"/>
    <property type="match status" value="1"/>
</dbReference>
<keyword evidence="2 10" id="KW-0963">Cytoplasm</keyword>
<evidence type="ECO:0000256" key="6">
    <source>
        <dbReference type="ARBA" id="ARBA00023209"/>
    </source>
</evidence>